<evidence type="ECO:0000256" key="6">
    <source>
        <dbReference type="SAM" id="Phobius"/>
    </source>
</evidence>
<evidence type="ECO:0000256" key="1">
    <source>
        <dbReference type="ARBA" id="ARBA00004167"/>
    </source>
</evidence>
<evidence type="ECO:0000256" key="2">
    <source>
        <dbReference type="ARBA" id="ARBA00022692"/>
    </source>
</evidence>
<evidence type="ECO:0000256" key="4">
    <source>
        <dbReference type="ARBA" id="ARBA00022989"/>
    </source>
</evidence>
<keyword evidence="5 6" id="KW-0472">Membrane</keyword>
<accession>A0A2P6P1L3</accession>
<evidence type="ECO:0000256" key="5">
    <source>
        <dbReference type="ARBA" id="ARBA00023136"/>
    </source>
</evidence>
<dbReference type="Pfam" id="PF12819">
    <property type="entry name" value="Malectin_like"/>
    <property type="match status" value="1"/>
</dbReference>
<feature type="transmembrane region" description="Helical" evidence="6">
    <location>
        <begin position="6"/>
        <end position="26"/>
    </location>
</feature>
<feature type="domain" description="Malectin-like" evidence="7">
    <location>
        <begin position="36"/>
        <end position="87"/>
    </location>
</feature>
<evidence type="ECO:0000256" key="3">
    <source>
        <dbReference type="ARBA" id="ARBA00022729"/>
    </source>
</evidence>
<protein>
    <submittedName>
        <fullName evidence="8">Putative malectin-like carbohydrate-binding domain-containing protein</fullName>
    </submittedName>
</protein>
<name>A0A2P6P1L3_ROSCH</name>
<dbReference type="AlphaFoldDB" id="A0A2P6P1L3"/>
<comment type="caution">
    <text evidence="8">The sequence shown here is derived from an EMBL/GenBank/DDBJ whole genome shotgun (WGS) entry which is preliminary data.</text>
</comment>
<sequence length="87" mass="9647">MANTPVPVFLINLIALSASILFSVIINPSGAVFVSNSVRIFPALKKNCYTIPVDKAGQRILVRASFFYWGFYVNKTSPTFELQFDGN</sequence>
<dbReference type="GO" id="GO:0016020">
    <property type="term" value="C:membrane"/>
    <property type="evidence" value="ECO:0007669"/>
    <property type="project" value="UniProtKB-SubCell"/>
</dbReference>
<proteinExistence type="predicted"/>
<gene>
    <name evidence="8" type="ORF">RchiOBHm_Chr7g0177641</name>
</gene>
<evidence type="ECO:0000313" key="9">
    <source>
        <dbReference type="Proteomes" id="UP000238479"/>
    </source>
</evidence>
<keyword evidence="4 6" id="KW-1133">Transmembrane helix</keyword>
<evidence type="ECO:0000259" key="7">
    <source>
        <dbReference type="Pfam" id="PF12819"/>
    </source>
</evidence>
<keyword evidence="9" id="KW-1185">Reference proteome</keyword>
<dbReference type="Gramene" id="PRQ15825">
    <property type="protein sequence ID" value="PRQ15825"/>
    <property type="gene ID" value="RchiOBHm_Chr7g0177641"/>
</dbReference>
<dbReference type="EMBL" id="PDCK01000045">
    <property type="protein sequence ID" value="PRQ15825.1"/>
    <property type="molecule type" value="Genomic_DNA"/>
</dbReference>
<organism evidence="8 9">
    <name type="scientific">Rosa chinensis</name>
    <name type="common">China rose</name>
    <dbReference type="NCBI Taxonomy" id="74649"/>
    <lineage>
        <taxon>Eukaryota</taxon>
        <taxon>Viridiplantae</taxon>
        <taxon>Streptophyta</taxon>
        <taxon>Embryophyta</taxon>
        <taxon>Tracheophyta</taxon>
        <taxon>Spermatophyta</taxon>
        <taxon>Magnoliopsida</taxon>
        <taxon>eudicotyledons</taxon>
        <taxon>Gunneridae</taxon>
        <taxon>Pentapetalae</taxon>
        <taxon>rosids</taxon>
        <taxon>fabids</taxon>
        <taxon>Rosales</taxon>
        <taxon>Rosaceae</taxon>
        <taxon>Rosoideae</taxon>
        <taxon>Rosoideae incertae sedis</taxon>
        <taxon>Rosa</taxon>
    </lineage>
</organism>
<comment type="subcellular location">
    <subcellularLocation>
        <location evidence="1">Membrane</location>
        <topology evidence="1">Single-pass membrane protein</topology>
    </subcellularLocation>
</comment>
<reference evidence="8 9" key="1">
    <citation type="journal article" date="2018" name="Nat. Genet.">
        <title>The Rosa genome provides new insights in the design of modern roses.</title>
        <authorList>
            <person name="Bendahmane M."/>
        </authorList>
    </citation>
    <scope>NUCLEOTIDE SEQUENCE [LARGE SCALE GENOMIC DNA]</scope>
    <source>
        <strain evidence="9">cv. Old Blush</strain>
    </source>
</reference>
<evidence type="ECO:0000313" key="8">
    <source>
        <dbReference type="EMBL" id="PRQ15825.1"/>
    </source>
</evidence>
<keyword evidence="2 6" id="KW-0812">Transmembrane</keyword>
<dbReference type="Proteomes" id="UP000238479">
    <property type="component" value="Chromosome 7"/>
</dbReference>
<keyword evidence="3" id="KW-0732">Signal</keyword>
<dbReference type="InterPro" id="IPR024788">
    <property type="entry name" value="Malectin-like_Carb-bd_dom"/>
</dbReference>